<evidence type="ECO:0000313" key="3">
    <source>
        <dbReference type="Proteomes" id="UP001218218"/>
    </source>
</evidence>
<feature type="compositionally biased region" description="Polar residues" evidence="1">
    <location>
        <begin position="48"/>
        <end position="59"/>
    </location>
</feature>
<proteinExistence type="predicted"/>
<name>A0AAD7AW48_9AGAR</name>
<dbReference type="Proteomes" id="UP001218218">
    <property type="component" value="Unassembled WGS sequence"/>
</dbReference>
<evidence type="ECO:0000313" key="2">
    <source>
        <dbReference type="EMBL" id="KAJ7369163.1"/>
    </source>
</evidence>
<feature type="compositionally biased region" description="Low complexity" evidence="1">
    <location>
        <begin position="132"/>
        <end position="148"/>
    </location>
</feature>
<reference evidence="2" key="1">
    <citation type="submission" date="2023-03" db="EMBL/GenBank/DDBJ databases">
        <title>Massive genome expansion in bonnet fungi (Mycena s.s.) driven by repeated elements and novel gene families across ecological guilds.</title>
        <authorList>
            <consortium name="Lawrence Berkeley National Laboratory"/>
            <person name="Harder C.B."/>
            <person name="Miyauchi S."/>
            <person name="Viragh M."/>
            <person name="Kuo A."/>
            <person name="Thoen E."/>
            <person name="Andreopoulos B."/>
            <person name="Lu D."/>
            <person name="Skrede I."/>
            <person name="Drula E."/>
            <person name="Henrissat B."/>
            <person name="Morin E."/>
            <person name="Kohler A."/>
            <person name="Barry K."/>
            <person name="LaButti K."/>
            <person name="Morin E."/>
            <person name="Salamov A."/>
            <person name="Lipzen A."/>
            <person name="Mereny Z."/>
            <person name="Hegedus B."/>
            <person name="Baldrian P."/>
            <person name="Stursova M."/>
            <person name="Weitz H."/>
            <person name="Taylor A."/>
            <person name="Grigoriev I.V."/>
            <person name="Nagy L.G."/>
            <person name="Martin F."/>
            <person name="Kauserud H."/>
        </authorList>
    </citation>
    <scope>NUCLEOTIDE SEQUENCE</scope>
    <source>
        <strain evidence="2">CBHHK002</strain>
    </source>
</reference>
<accession>A0AAD7AW48</accession>
<feature type="compositionally biased region" description="Basic and acidic residues" evidence="1">
    <location>
        <begin position="13"/>
        <end position="27"/>
    </location>
</feature>
<feature type="region of interest" description="Disordered" evidence="1">
    <location>
        <begin position="399"/>
        <end position="420"/>
    </location>
</feature>
<dbReference type="AlphaFoldDB" id="A0AAD7AW48"/>
<feature type="region of interest" description="Disordered" evidence="1">
    <location>
        <begin position="270"/>
        <end position="307"/>
    </location>
</feature>
<protein>
    <submittedName>
        <fullName evidence="2">Uncharacterized protein</fullName>
    </submittedName>
</protein>
<feature type="region of interest" description="Disordered" evidence="1">
    <location>
        <begin position="97"/>
        <end position="172"/>
    </location>
</feature>
<keyword evidence="3" id="KW-1185">Reference proteome</keyword>
<feature type="region of interest" description="Disordered" evidence="1">
    <location>
        <begin position="1"/>
        <end position="65"/>
    </location>
</feature>
<feature type="compositionally biased region" description="Pro residues" evidence="1">
    <location>
        <begin position="410"/>
        <end position="420"/>
    </location>
</feature>
<sequence length="420" mass="44568">MLAAPAALYTQHQLERRPQRPKADHAARHGLALSGSFSEELVPRRRNSGSTLLDTTNGKTYLPTPDDVQHAVTSVGQAAKTYLPPSLAALGVVLESRNRPRSSPADVPVTDDSALRTPSTEAQAGSLLPPRVDSLSSSAAASVSDADSGNLSTVVHTGGTASPHPVPPLSPADSDTIIPGIPLFLRPWRPNPPCSYLLLTVPLAPRGRLYRKTRSPHPSSLPSRSPLRPPCAPAGRAAGCVVALERTRSHPTPRRRRIQVRRGHRQLYTRPVATGGSWPPVQSEGRWRVRRRPPSTPAVPGSIPINPDLADGAPDFVTPRAPQGAVAPGAGMAEGKDAPLPLDAPHFTVVDSGAASEGLAPWRASRILFQVEGDVTGARPHRALDIPTRRDQRQCHLGPGLASTAGGQMPTPPPPLRVWL</sequence>
<dbReference type="EMBL" id="JARIHO010000001">
    <property type="protein sequence ID" value="KAJ7369163.1"/>
    <property type="molecule type" value="Genomic_DNA"/>
</dbReference>
<gene>
    <name evidence="2" type="ORF">DFH08DRAFT_1071669</name>
</gene>
<comment type="caution">
    <text evidence="2">The sequence shown here is derived from an EMBL/GenBank/DDBJ whole genome shotgun (WGS) entry which is preliminary data.</text>
</comment>
<evidence type="ECO:0000256" key="1">
    <source>
        <dbReference type="SAM" id="MobiDB-lite"/>
    </source>
</evidence>
<feature type="compositionally biased region" description="Low complexity" evidence="1">
    <location>
        <begin position="216"/>
        <end position="226"/>
    </location>
</feature>
<organism evidence="2 3">
    <name type="scientific">Mycena albidolilacea</name>
    <dbReference type="NCBI Taxonomy" id="1033008"/>
    <lineage>
        <taxon>Eukaryota</taxon>
        <taxon>Fungi</taxon>
        <taxon>Dikarya</taxon>
        <taxon>Basidiomycota</taxon>
        <taxon>Agaricomycotina</taxon>
        <taxon>Agaricomycetes</taxon>
        <taxon>Agaricomycetidae</taxon>
        <taxon>Agaricales</taxon>
        <taxon>Marasmiineae</taxon>
        <taxon>Mycenaceae</taxon>
        <taxon>Mycena</taxon>
    </lineage>
</organism>
<feature type="region of interest" description="Disordered" evidence="1">
    <location>
        <begin position="210"/>
        <end position="234"/>
    </location>
</feature>